<dbReference type="EMBL" id="BJLH01000001">
    <property type="protein sequence ID" value="GEA59026.1"/>
    <property type="molecule type" value="Genomic_DNA"/>
</dbReference>
<sequence>MTMTSRKQKISAAFCAIALSSTCLAESELDSSDQKPELTAPAWFIEVPSVPTKFDWLLVHKGELLGGDIIAMYDERVEFDSDEVGVHKVKMKDIKELRTKDVMQLRFLDGTIIEGHIVIDEQNVYLMELPSVTYPRENILSISPSEKSGESLWIGEISAGLNFKSGNTESFDYYISGDLRYLISSGRFNVTYRGVYEEVREEITGSSVTTEDNHRVTAKYDYYYSKKLYFTLPSYDLILDEFRNIDHQTSLGVALGYEVIDIKGMDLNVYAGPSVQYTQFVNVEAGEEDQVVSPVLAFGLDFEYDITSDLEFFLIYDAKVVNDASGKFIQRIETGFDIELIDDFDLELITVIDNTIEPIADEDGNQPEATDIVFTVGIEYEF</sequence>
<name>A0A4Y3II54_9VIBR</name>
<dbReference type="InterPro" id="IPR007433">
    <property type="entry name" value="DUF481"/>
</dbReference>
<organism evidence="2 3">
    <name type="scientific">Vibrio comitans NBRC 102076</name>
    <dbReference type="NCBI Taxonomy" id="1219078"/>
    <lineage>
        <taxon>Bacteria</taxon>
        <taxon>Pseudomonadati</taxon>
        <taxon>Pseudomonadota</taxon>
        <taxon>Gammaproteobacteria</taxon>
        <taxon>Vibrionales</taxon>
        <taxon>Vibrionaceae</taxon>
        <taxon>Vibrio</taxon>
    </lineage>
</organism>
<feature type="signal peptide" evidence="1">
    <location>
        <begin position="1"/>
        <end position="25"/>
    </location>
</feature>
<reference evidence="2 3" key="1">
    <citation type="submission" date="2019-06" db="EMBL/GenBank/DDBJ databases">
        <title>Whole genome shotgun sequence of Vibrio comitans NBRC 102076.</title>
        <authorList>
            <person name="Hosoyama A."/>
            <person name="Uohara A."/>
            <person name="Ohji S."/>
            <person name="Ichikawa N."/>
        </authorList>
    </citation>
    <scope>NUCLEOTIDE SEQUENCE [LARGE SCALE GENOMIC DNA]</scope>
    <source>
        <strain evidence="2 3">NBRC 102076</strain>
    </source>
</reference>
<proteinExistence type="predicted"/>
<gene>
    <name evidence="2" type="ORF">VCO01S_02190</name>
</gene>
<evidence type="ECO:0000256" key="1">
    <source>
        <dbReference type="SAM" id="SignalP"/>
    </source>
</evidence>
<dbReference type="Pfam" id="PF04338">
    <property type="entry name" value="DUF481"/>
    <property type="match status" value="1"/>
</dbReference>
<feature type="chain" id="PRO_5021407222" description="DUF481 domain-containing protein" evidence="1">
    <location>
        <begin position="26"/>
        <end position="382"/>
    </location>
</feature>
<evidence type="ECO:0008006" key="4">
    <source>
        <dbReference type="Google" id="ProtNLM"/>
    </source>
</evidence>
<protein>
    <recommendedName>
        <fullName evidence="4">DUF481 domain-containing protein</fullName>
    </recommendedName>
</protein>
<dbReference type="Proteomes" id="UP000318242">
    <property type="component" value="Unassembled WGS sequence"/>
</dbReference>
<dbReference type="RefSeq" id="WP_141268503.1">
    <property type="nucleotide sequence ID" value="NZ_BJLH01000001.1"/>
</dbReference>
<evidence type="ECO:0000313" key="2">
    <source>
        <dbReference type="EMBL" id="GEA59026.1"/>
    </source>
</evidence>
<keyword evidence="3" id="KW-1185">Reference proteome</keyword>
<keyword evidence="1" id="KW-0732">Signal</keyword>
<dbReference type="OrthoDB" id="5848222at2"/>
<accession>A0A4Y3II54</accession>
<comment type="caution">
    <text evidence="2">The sequence shown here is derived from an EMBL/GenBank/DDBJ whole genome shotgun (WGS) entry which is preliminary data.</text>
</comment>
<evidence type="ECO:0000313" key="3">
    <source>
        <dbReference type="Proteomes" id="UP000318242"/>
    </source>
</evidence>
<dbReference type="AlphaFoldDB" id="A0A4Y3II54"/>